<evidence type="ECO:0000313" key="14">
    <source>
        <dbReference type="Ensembl" id="ENSCRFP00000005032.1"/>
    </source>
</evidence>
<feature type="compositionally biased region" description="Low complexity" evidence="12">
    <location>
        <begin position="59"/>
        <end position="73"/>
    </location>
</feature>
<protein>
    <recommendedName>
        <fullName evidence="10">Cytochrome c oxidase subunit 7B, mitochondrial</fullName>
    </recommendedName>
    <alternativeName>
        <fullName evidence="11">Cytochrome c oxidase polypeptide VIIb</fullName>
    </alternativeName>
</protein>
<accession>A0A8C3NZH3</accession>
<dbReference type="GO" id="GO:0006123">
    <property type="term" value="P:mitochondrial electron transport, cytochrome c to oxygen"/>
    <property type="evidence" value="ECO:0007669"/>
    <property type="project" value="InterPro"/>
</dbReference>
<evidence type="ECO:0000256" key="4">
    <source>
        <dbReference type="ARBA" id="ARBA00022692"/>
    </source>
</evidence>
<keyword evidence="6" id="KW-0809">Transit peptide</keyword>
<evidence type="ECO:0000256" key="10">
    <source>
        <dbReference type="ARBA" id="ARBA00040623"/>
    </source>
</evidence>
<dbReference type="InterPro" id="IPR023272">
    <property type="entry name" value="Cyt_c_oxidase_suVIIB_dom_sf"/>
</dbReference>
<organism evidence="14 15">
    <name type="scientific">Cyanoderma ruficeps</name>
    <name type="common">rufous-capped babbler</name>
    <dbReference type="NCBI Taxonomy" id="181631"/>
    <lineage>
        <taxon>Eukaryota</taxon>
        <taxon>Metazoa</taxon>
        <taxon>Chordata</taxon>
        <taxon>Craniata</taxon>
        <taxon>Vertebrata</taxon>
        <taxon>Euteleostomi</taxon>
        <taxon>Archelosauria</taxon>
        <taxon>Archosauria</taxon>
        <taxon>Dinosauria</taxon>
        <taxon>Saurischia</taxon>
        <taxon>Theropoda</taxon>
        <taxon>Coelurosauria</taxon>
        <taxon>Aves</taxon>
        <taxon>Neognathae</taxon>
        <taxon>Neoaves</taxon>
        <taxon>Telluraves</taxon>
        <taxon>Australaves</taxon>
        <taxon>Passeriformes</taxon>
        <taxon>Sylvioidea</taxon>
        <taxon>Timaliidae</taxon>
        <taxon>Cyanoderma</taxon>
    </lineage>
</organism>
<keyword evidence="4 13" id="KW-0812">Transmembrane</keyword>
<keyword evidence="8" id="KW-0496">Mitochondrion</keyword>
<sequence>VWRLRPLGHPDTATAAPTGTYLALPSRLYLPIRVPQPSRRAGLYPRGAGHQPGNRRLGPARPRSSAAARRSPALPTGPRRPATSAATILFFTGVKGTRSALIMFPVARAAQSLVARSIRHTAVRQAHRKHEPNFHDKYGTTVLLGGAAMFSAVWAYVSCFCHRSLVTAAANSKSVNSACLK</sequence>
<evidence type="ECO:0000256" key="6">
    <source>
        <dbReference type="ARBA" id="ARBA00022946"/>
    </source>
</evidence>
<reference evidence="14" key="1">
    <citation type="submission" date="2025-08" db="UniProtKB">
        <authorList>
            <consortium name="Ensembl"/>
        </authorList>
    </citation>
    <scope>IDENTIFICATION</scope>
</reference>
<reference evidence="14" key="2">
    <citation type="submission" date="2025-09" db="UniProtKB">
        <authorList>
            <consortium name="Ensembl"/>
        </authorList>
    </citation>
    <scope>IDENTIFICATION</scope>
</reference>
<feature type="region of interest" description="Disordered" evidence="12">
    <location>
        <begin position="40"/>
        <end position="80"/>
    </location>
</feature>
<name>A0A8C3NZH3_9PASS</name>
<dbReference type="PANTHER" id="PTHR16716:SF0">
    <property type="entry name" value="CYTOCHROME C OXIDASE SUBUNIT 7B, MITOCHONDRIAL"/>
    <property type="match status" value="1"/>
</dbReference>
<evidence type="ECO:0000256" key="8">
    <source>
        <dbReference type="ARBA" id="ARBA00023128"/>
    </source>
</evidence>
<evidence type="ECO:0000256" key="9">
    <source>
        <dbReference type="ARBA" id="ARBA00023136"/>
    </source>
</evidence>
<keyword evidence="5" id="KW-0999">Mitochondrion inner membrane</keyword>
<dbReference type="Gene3D" id="4.10.51.10">
    <property type="entry name" value="Cytochrome C Oxidase, chain K"/>
    <property type="match status" value="1"/>
</dbReference>
<evidence type="ECO:0000256" key="7">
    <source>
        <dbReference type="ARBA" id="ARBA00022989"/>
    </source>
</evidence>
<evidence type="ECO:0000256" key="11">
    <source>
        <dbReference type="ARBA" id="ARBA00041642"/>
    </source>
</evidence>
<dbReference type="AlphaFoldDB" id="A0A8C3NZH3"/>
<dbReference type="PANTHER" id="PTHR16716">
    <property type="entry name" value="CYTOCHROME C OXIDASE SUBUNIT 7B, MITOCHONDRIAL"/>
    <property type="match status" value="1"/>
</dbReference>
<dbReference type="Pfam" id="PF05392">
    <property type="entry name" value="COX7B"/>
    <property type="match status" value="1"/>
</dbReference>
<dbReference type="Ensembl" id="ENSCRFT00000005228.1">
    <property type="protein sequence ID" value="ENSCRFP00000005032.1"/>
    <property type="gene ID" value="ENSCRFG00000004076.1"/>
</dbReference>
<evidence type="ECO:0000313" key="15">
    <source>
        <dbReference type="Proteomes" id="UP000694396"/>
    </source>
</evidence>
<evidence type="ECO:0000256" key="5">
    <source>
        <dbReference type="ARBA" id="ARBA00022792"/>
    </source>
</evidence>
<dbReference type="InterPro" id="IPR008433">
    <property type="entry name" value="Cyt_c_oxidase_suVIIB"/>
</dbReference>
<evidence type="ECO:0000256" key="3">
    <source>
        <dbReference type="ARBA" id="ARBA00007351"/>
    </source>
</evidence>
<evidence type="ECO:0000256" key="1">
    <source>
        <dbReference type="ARBA" id="ARBA00004434"/>
    </source>
</evidence>
<dbReference type="UniPathway" id="UPA00705"/>
<dbReference type="SUPFAM" id="SSF81423">
    <property type="entry name" value="Mitochondrial cytochrome c oxidase subunit VIIb"/>
    <property type="match status" value="1"/>
</dbReference>
<comment type="similarity">
    <text evidence="3">Belongs to the cytochrome c oxidase VIIb family.</text>
</comment>
<dbReference type="Proteomes" id="UP000694396">
    <property type="component" value="Unplaced"/>
</dbReference>
<evidence type="ECO:0000256" key="2">
    <source>
        <dbReference type="ARBA" id="ARBA00004673"/>
    </source>
</evidence>
<evidence type="ECO:0000256" key="12">
    <source>
        <dbReference type="SAM" id="MobiDB-lite"/>
    </source>
</evidence>
<feature type="transmembrane region" description="Helical" evidence="13">
    <location>
        <begin position="138"/>
        <end position="157"/>
    </location>
</feature>
<dbReference type="GO" id="GO:0045277">
    <property type="term" value="C:respiratory chain complex IV"/>
    <property type="evidence" value="ECO:0007669"/>
    <property type="project" value="TreeGrafter"/>
</dbReference>
<comment type="subcellular location">
    <subcellularLocation>
        <location evidence="1">Mitochondrion inner membrane</location>
        <topology evidence="1">Single-pass membrane protein</topology>
    </subcellularLocation>
</comment>
<proteinExistence type="inferred from homology"/>
<comment type="pathway">
    <text evidence="2">Energy metabolism; oxidative phosphorylation.</text>
</comment>
<evidence type="ECO:0000256" key="13">
    <source>
        <dbReference type="SAM" id="Phobius"/>
    </source>
</evidence>
<dbReference type="GO" id="GO:0005743">
    <property type="term" value="C:mitochondrial inner membrane"/>
    <property type="evidence" value="ECO:0007669"/>
    <property type="project" value="UniProtKB-SubCell"/>
</dbReference>
<keyword evidence="15" id="KW-1185">Reference proteome</keyword>
<keyword evidence="9 13" id="KW-0472">Membrane</keyword>
<keyword evidence="7 13" id="KW-1133">Transmembrane helix</keyword>